<dbReference type="PANTHER" id="PTHR11439">
    <property type="entry name" value="GAG-POL-RELATED RETROTRANSPOSON"/>
    <property type="match status" value="1"/>
</dbReference>
<organism evidence="1 2">
    <name type="scientific">Cephalotus follicularis</name>
    <name type="common">Albany pitcher plant</name>
    <dbReference type="NCBI Taxonomy" id="3775"/>
    <lineage>
        <taxon>Eukaryota</taxon>
        <taxon>Viridiplantae</taxon>
        <taxon>Streptophyta</taxon>
        <taxon>Embryophyta</taxon>
        <taxon>Tracheophyta</taxon>
        <taxon>Spermatophyta</taxon>
        <taxon>Magnoliopsida</taxon>
        <taxon>eudicotyledons</taxon>
        <taxon>Gunneridae</taxon>
        <taxon>Pentapetalae</taxon>
        <taxon>rosids</taxon>
        <taxon>fabids</taxon>
        <taxon>Oxalidales</taxon>
        <taxon>Cephalotaceae</taxon>
        <taxon>Cephalotus</taxon>
    </lineage>
</organism>
<evidence type="ECO:0008006" key="3">
    <source>
        <dbReference type="Google" id="ProtNLM"/>
    </source>
</evidence>
<feature type="non-terminal residue" evidence="1">
    <location>
        <position position="278"/>
    </location>
</feature>
<accession>A0A1Q3CFH0</accession>
<feature type="non-terminal residue" evidence="1">
    <location>
        <position position="1"/>
    </location>
</feature>
<evidence type="ECO:0000313" key="1">
    <source>
        <dbReference type="EMBL" id="GAV78979.1"/>
    </source>
</evidence>
<dbReference type="AlphaFoldDB" id="A0A1Q3CFH0"/>
<comment type="caution">
    <text evidence="1">The sequence shown here is derived from an EMBL/GenBank/DDBJ whole genome shotgun (WGS) entry which is preliminary data.</text>
</comment>
<sequence length="278" mass="31203">IEGAYSCSCISLSQRKYALDIIEESGLTGCKPIQTPTDSNVQLFPDQGDLLKNPEKYRKLVGKLNYLTVTTDISFAIGVVSQFSSHWIPHWEAALRIVKYLKCAPGKGLHFKKNSHSEVKGYYDADWAGSPFDRISITGYCTFVGGNLVSWRSKKQRVVSRSSAEAKYRAMAHTCSELTWLKSILSEIGIESLSLASLYCDNQAAMYIASNPVNPVFHERIKHIEVDCHFVSEKVKCGDIKLVHTRSEEQLADIFTKPFRSARISYICNKLGLFDMNA</sequence>
<gene>
    <name evidence="1" type="ORF">CFOL_v3_22444</name>
</gene>
<name>A0A1Q3CFH0_CEPFO</name>
<dbReference type="OrthoDB" id="1645289at2759"/>
<evidence type="ECO:0000313" key="2">
    <source>
        <dbReference type="Proteomes" id="UP000187406"/>
    </source>
</evidence>
<protein>
    <recommendedName>
        <fullName evidence="3">RVT_2 domain-containing protein</fullName>
    </recommendedName>
</protein>
<dbReference type="InterPro" id="IPR043502">
    <property type="entry name" value="DNA/RNA_pol_sf"/>
</dbReference>
<dbReference type="EMBL" id="BDDD01001893">
    <property type="protein sequence ID" value="GAV78979.1"/>
    <property type="molecule type" value="Genomic_DNA"/>
</dbReference>
<reference evidence="2" key="1">
    <citation type="submission" date="2016-04" db="EMBL/GenBank/DDBJ databases">
        <title>Cephalotus genome sequencing.</title>
        <authorList>
            <person name="Fukushima K."/>
            <person name="Hasebe M."/>
            <person name="Fang X."/>
        </authorList>
    </citation>
    <scope>NUCLEOTIDE SEQUENCE [LARGE SCALE GENOMIC DNA]</scope>
    <source>
        <strain evidence="2">cv. St1</strain>
    </source>
</reference>
<dbReference type="CDD" id="cd09272">
    <property type="entry name" value="RNase_HI_RT_Ty1"/>
    <property type="match status" value="1"/>
</dbReference>
<proteinExistence type="predicted"/>
<dbReference type="InParanoid" id="A0A1Q3CFH0"/>
<dbReference type="Proteomes" id="UP000187406">
    <property type="component" value="Unassembled WGS sequence"/>
</dbReference>
<dbReference type="SUPFAM" id="SSF56672">
    <property type="entry name" value="DNA/RNA polymerases"/>
    <property type="match status" value="1"/>
</dbReference>
<keyword evidence="2" id="KW-1185">Reference proteome</keyword>
<dbReference type="PANTHER" id="PTHR11439:SF484">
    <property type="entry name" value="REVERSE TRANSCRIPTASE TY1_COPIA-TYPE DOMAIN-CONTAINING PROTEIN"/>
    <property type="match status" value="1"/>
</dbReference>